<dbReference type="PANTHER" id="PTHR46858">
    <property type="entry name" value="OS05G0521000 PROTEIN"/>
    <property type="match status" value="1"/>
</dbReference>
<reference evidence="7 8" key="1">
    <citation type="journal article" date="2019" name="Sci. Rep.">
        <title>A high-quality genome of Eragrostis curvula grass provides insights into Poaceae evolution and supports new strategies to enhance forage quality.</title>
        <authorList>
            <person name="Carballo J."/>
            <person name="Santos B.A.C.M."/>
            <person name="Zappacosta D."/>
            <person name="Garbus I."/>
            <person name="Selva J.P."/>
            <person name="Gallo C.A."/>
            <person name="Diaz A."/>
            <person name="Albertini E."/>
            <person name="Caccamo M."/>
            <person name="Echenique V."/>
        </authorList>
    </citation>
    <scope>NUCLEOTIDE SEQUENCE [LARGE SCALE GENOMIC DNA]</scope>
    <source>
        <strain evidence="8">cv. Victoria</strain>
        <tissue evidence="7">Leaf</tissue>
    </source>
</reference>
<dbReference type="Gene3D" id="3.30.40.10">
    <property type="entry name" value="Zinc/RING finger domain, C3HC4 (zinc finger)"/>
    <property type="match status" value="1"/>
</dbReference>
<gene>
    <name evidence="7" type="ORF">EJB05_45422</name>
</gene>
<keyword evidence="5" id="KW-0812">Transmembrane</keyword>
<evidence type="ECO:0000256" key="3">
    <source>
        <dbReference type="ARBA" id="ARBA00022833"/>
    </source>
</evidence>
<dbReference type="SUPFAM" id="SSF57850">
    <property type="entry name" value="RING/U-box"/>
    <property type="match status" value="1"/>
</dbReference>
<keyword evidence="1" id="KW-0479">Metal-binding</keyword>
<dbReference type="EMBL" id="RWGY01000039">
    <property type="protein sequence ID" value="TVU11817.1"/>
    <property type="molecule type" value="Genomic_DNA"/>
</dbReference>
<dbReference type="PROSITE" id="PS50089">
    <property type="entry name" value="ZF_RING_2"/>
    <property type="match status" value="1"/>
</dbReference>
<sequence length="146" mass="16587">MIFEVSSDSQWVAYFVVTVIVLAMVYCFLKQLTGNAEGEQESIGHQDARHHETEPILPRKEVFVSYGATEEQPESSVNPAEDSCSEKMCKICFDEPQSCFFIPCGHSVTCLTCARRIVEEENKACPICRRLIHRVRVRSAIQRVTE</sequence>
<keyword evidence="3" id="KW-0862">Zinc</keyword>
<keyword evidence="2 4" id="KW-0863">Zinc-finger</keyword>
<evidence type="ECO:0000259" key="6">
    <source>
        <dbReference type="PROSITE" id="PS50089"/>
    </source>
</evidence>
<dbReference type="Proteomes" id="UP000324897">
    <property type="component" value="Chromosome 3"/>
</dbReference>
<dbReference type="OrthoDB" id="3045089at2759"/>
<evidence type="ECO:0000256" key="1">
    <source>
        <dbReference type="ARBA" id="ARBA00022723"/>
    </source>
</evidence>
<dbReference type="AlphaFoldDB" id="A0A5J9TKW2"/>
<dbReference type="PANTHER" id="PTHR46858:SF6">
    <property type="entry name" value="LIGASE, PUTATIVE-RELATED"/>
    <property type="match status" value="1"/>
</dbReference>
<comment type="caution">
    <text evidence="7">The sequence shown here is derived from an EMBL/GenBank/DDBJ whole genome shotgun (WGS) entry which is preliminary data.</text>
</comment>
<dbReference type="InterPro" id="IPR001841">
    <property type="entry name" value="Znf_RING"/>
</dbReference>
<dbReference type="SMART" id="SM00184">
    <property type="entry name" value="RING"/>
    <property type="match status" value="1"/>
</dbReference>
<evidence type="ECO:0000313" key="7">
    <source>
        <dbReference type="EMBL" id="TVU11817.1"/>
    </source>
</evidence>
<keyword evidence="5" id="KW-1133">Transmembrane helix</keyword>
<dbReference type="Gramene" id="TVU11817">
    <property type="protein sequence ID" value="TVU11817"/>
    <property type="gene ID" value="EJB05_45422"/>
</dbReference>
<organism evidence="7 8">
    <name type="scientific">Eragrostis curvula</name>
    <name type="common">weeping love grass</name>
    <dbReference type="NCBI Taxonomy" id="38414"/>
    <lineage>
        <taxon>Eukaryota</taxon>
        <taxon>Viridiplantae</taxon>
        <taxon>Streptophyta</taxon>
        <taxon>Embryophyta</taxon>
        <taxon>Tracheophyta</taxon>
        <taxon>Spermatophyta</taxon>
        <taxon>Magnoliopsida</taxon>
        <taxon>Liliopsida</taxon>
        <taxon>Poales</taxon>
        <taxon>Poaceae</taxon>
        <taxon>PACMAD clade</taxon>
        <taxon>Chloridoideae</taxon>
        <taxon>Eragrostideae</taxon>
        <taxon>Eragrostidinae</taxon>
        <taxon>Eragrostis</taxon>
    </lineage>
</organism>
<dbReference type="GO" id="GO:0008270">
    <property type="term" value="F:zinc ion binding"/>
    <property type="evidence" value="ECO:0007669"/>
    <property type="project" value="UniProtKB-KW"/>
</dbReference>
<evidence type="ECO:0000256" key="2">
    <source>
        <dbReference type="ARBA" id="ARBA00022771"/>
    </source>
</evidence>
<dbReference type="InterPro" id="IPR013083">
    <property type="entry name" value="Znf_RING/FYVE/PHD"/>
</dbReference>
<feature type="transmembrane region" description="Helical" evidence="5">
    <location>
        <begin position="12"/>
        <end position="29"/>
    </location>
</feature>
<accession>A0A5J9TKW2</accession>
<dbReference type="Pfam" id="PF13920">
    <property type="entry name" value="zf-C3HC4_3"/>
    <property type="match status" value="1"/>
</dbReference>
<proteinExistence type="predicted"/>
<evidence type="ECO:0000256" key="4">
    <source>
        <dbReference type="PROSITE-ProRule" id="PRU00175"/>
    </source>
</evidence>
<protein>
    <recommendedName>
        <fullName evidence="6">RING-type domain-containing protein</fullName>
    </recommendedName>
</protein>
<evidence type="ECO:0000256" key="5">
    <source>
        <dbReference type="SAM" id="Phobius"/>
    </source>
</evidence>
<evidence type="ECO:0000313" key="8">
    <source>
        <dbReference type="Proteomes" id="UP000324897"/>
    </source>
</evidence>
<keyword evidence="5" id="KW-0472">Membrane</keyword>
<dbReference type="GO" id="GO:0016567">
    <property type="term" value="P:protein ubiquitination"/>
    <property type="evidence" value="ECO:0007669"/>
    <property type="project" value="TreeGrafter"/>
</dbReference>
<feature type="domain" description="RING-type" evidence="6">
    <location>
        <begin position="89"/>
        <end position="129"/>
    </location>
</feature>
<keyword evidence="8" id="KW-1185">Reference proteome</keyword>
<name>A0A5J9TKW2_9POAL</name>
<dbReference type="GO" id="GO:0061630">
    <property type="term" value="F:ubiquitin protein ligase activity"/>
    <property type="evidence" value="ECO:0007669"/>
    <property type="project" value="TreeGrafter"/>
</dbReference>